<keyword evidence="2" id="KW-1185">Reference proteome</keyword>
<evidence type="ECO:0000313" key="1">
    <source>
        <dbReference type="EMBL" id="KIY53753.1"/>
    </source>
</evidence>
<proteinExistence type="predicted"/>
<accession>A0A0D7ASH1</accession>
<organism evidence="1 2">
    <name type="scientific">Fistulina hepatica ATCC 64428</name>
    <dbReference type="NCBI Taxonomy" id="1128425"/>
    <lineage>
        <taxon>Eukaryota</taxon>
        <taxon>Fungi</taxon>
        <taxon>Dikarya</taxon>
        <taxon>Basidiomycota</taxon>
        <taxon>Agaricomycotina</taxon>
        <taxon>Agaricomycetes</taxon>
        <taxon>Agaricomycetidae</taxon>
        <taxon>Agaricales</taxon>
        <taxon>Fistulinaceae</taxon>
        <taxon>Fistulina</taxon>
    </lineage>
</organism>
<reference evidence="1 2" key="1">
    <citation type="journal article" date="2015" name="Fungal Genet. Biol.">
        <title>Evolution of novel wood decay mechanisms in Agaricales revealed by the genome sequences of Fistulina hepatica and Cylindrobasidium torrendii.</title>
        <authorList>
            <person name="Floudas D."/>
            <person name="Held B.W."/>
            <person name="Riley R."/>
            <person name="Nagy L.G."/>
            <person name="Koehler G."/>
            <person name="Ransdell A.S."/>
            <person name="Younus H."/>
            <person name="Chow J."/>
            <person name="Chiniquy J."/>
            <person name="Lipzen A."/>
            <person name="Tritt A."/>
            <person name="Sun H."/>
            <person name="Haridas S."/>
            <person name="LaButti K."/>
            <person name="Ohm R.A."/>
            <person name="Kues U."/>
            <person name="Blanchette R.A."/>
            <person name="Grigoriev I.V."/>
            <person name="Minto R.E."/>
            <person name="Hibbett D.S."/>
        </authorList>
    </citation>
    <scope>NUCLEOTIDE SEQUENCE [LARGE SCALE GENOMIC DNA]</scope>
    <source>
        <strain evidence="1 2">ATCC 64428</strain>
    </source>
</reference>
<name>A0A0D7ASH1_9AGAR</name>
<dbReference type="Proteomes" id="UP000054144">
    <property type="component" value="Unassembled WGS sequence"/>
</dbReference>
<protein>
    <submittedName>
        <fullName evidence="1">Uncharacterized protein</fullName>
    </submittedName>
</protein>
<sequence>MGSLSQKVEKLYMEGSIVLVNCDPDDQLVQLLHHLSFDKSDKSLLFDARSRYYGIIARALTSGVRMGRDSWHFGWPIDHFWLLSWLDGRSREEHALASQFTHDADTWLLLELAIIEMNRITGYSNLYCISVSEPEEGLVLLGPRVVERTLFPDNHTGFMFIAVITKAHGHVGSARPSRLGPDAGDDRPSQEEYRLLGNIFNHVQPVWMQADGLQNFY</sequence>
<evidence type="ECO:0000313" key="2">
    <source>
        <dbReference type="Proteomes" id="UP000054144"/>
    </source>
</evidence>
<dbReference type="AlphaFoldDB" id="A0A0D7ASH1"/>
<gene>
    <name evidence="1" type="ORF">FISHEDRAFT_54994</name>
</gene>
<dbReference type="EMBL" id="KN881590">
    <property type="protein sequence ID" value="KIY53753.1"/>
    <property type="molecule type" value="Genomic_DNA"/>
</dbReference>